<evidence type="ECO:0000256" key="6">
    <source>
        <dbReference type="ARBA" id="ARBA00033323"/>
    </source>
</evidence>
<evidence type="ECO:0000256" key="8">
    <source>
        <dbReference type="RuleBase" id="RU363036"/>
    </source>
</evidence>
<dbReference type="GO" id="GO:0005524">
    <property type="term" value="F:ATP binding"/>
    <property type="evidence" value="ECO:0007669"/>
    <property type="project" value="UniProtKB-KW"/>
</dbReference>
<keyword evidence="9" id="KW-0812">Transmembrane</keyword>
<dbReference type="GeneTree" id="ENSGT00390000013709"/>
<evidence type="ECO:0000256" key="2">
    <source>
        <dbReference type="ARBA" id="ARBA00022741"/>
    </source>
</evidence>
<dbReference type="GO" id="GO:0005829">
    <property type="term" value="C:cytosol"/>
    <property type="evidence" value="ECO:0007669"/>
    <property type="project" value="TreeGrafter"/>
</dbReference>
<dbReference type="InterPro" id="IPR014729">
    <property type="entry name" value="Rossmann-like_a/b/a_fold"/>
</dbReference>
<dbReference type="GO" id="GO:0006418">
    <property type="term" value="P:tRNA aminoacylation for protein translation"/>
    <property type="evidence" value="ECO:0007669"/>
    <property type="project" value="InterPro"/>
</dbReference>
<dbReference type="Gene3D" id="3.40.50.620">
    <property type="entry name" value="HUPs"/>
    <property type="match status" value="2"/>
</dbReference>
<keyword evidence="9" id="KW-1133">Transmembrane helix</keyword>
<dbReference type="GO" id="GO:0004831">
    <property type="term" value="F:tyrosine-tRNA ligase activity"/>
    <property type="evidence" value="ECO:0007669"/>
    <property type="project" value="UniProtKB-EC"/>
</dbReference>
<dbReference type="InterPro" id="IPR002305">
    <property type="entry name" value="aa-tRNA-synth_Ic"/>
</dbReference>
<comment type="similarity">
    <text evidence="8">Belongs to the class-I aminoacyl-tRNA synthetase family.</text>
</comment>
<evidence type="ECO:0000256" key="4">
    <source>
        <dbReference type="ARBA" id="ARBA00022917"/>
    </source>
</evidence>
<evidence type="ECO:0000313" key="11">
    <source>
        <dbReference type="Proteomes" id="UP000694557"/>
    </source>
</evidence>
<keyword evidence="11" id="KW-1185">Reference proteome</keyword>
<dbReference type="Gene3D" id="1.10.240.10">
    <property type="entry name" value="Tyrosyl-Transfer RNA Synthetase"/>
    <property type="match status" value="1"/>
</dbReference>
<comment type="catalytic activity">
    <reaction evidence="7">
        <text>tRNA(Tyr) + L-tyrosine + ATP = L-tyrosyl-tRNA(Tyr) + AMP + diphosphate + H(+)</text>
        <dbReference type="Rhea" id="RHEA:10220"/>
        <dbReference type="Rhea" id="RHEA-COMP:9706"/>
        <dbReference type="Rhea" id="RHEA-COMP:9707"/>
        <dbReference type="ChEBI" id="CHEBI:15378"/>
        <dbReference type="ChEBI" id="CHEBI:30616"/>
        <dbReference type="ChEBI" id="CHEBI:33019"/>
        <dbReference type="ChEBI" id="CHEBI:58315"/>
        <dbReference type="ChEBI" id="CHEBI:78442"/>
        <dbReference type="ChEBI" id="CHEBI:78536"/>
        <dbReference type="ChEBI" id="CHEBI:456215"/>
        <dbReference type="EC" id="6.1.1.1"/>
    </reaction>
</comment>
<keyword evidence="4 8" id="KW-0648">Protein biosynthesis</keyword>
<keyword evidence="3 8" id="KW-0067">ATP-binding</keyword>
<accession>A0A8C7CSN0</accession>
<reference evidence="10" key="1">
    <citation type="submission" date="2025-08" db="UniProtKB">
        <authorList>
            <consortium name="Ensembl"/>
        </authorList>
    </citation>
    <scope>IDENTIFICATION</scope>
</reference>
<dbReference type="SUPFAM" id="SSF52374">
    <property type="entry name" value="Nucleotidylyl transferase"/>
    <property type="match status" value="1"/>
</dbReference>
<dbReference type="PANTHER" id="PTHR11766">
    <property type="entry name" value="TYROSYL-TRNA SYNTHETASE"/>
    <property type="match status" value="1"/>
</dbReference>
<evidence type="ECO:0000256" key="9">
    <source>
        <dbReference type="SAM" id="Phobius"/>
    </source>
</evidence>
<organism evidence="10 11">
    <name type="scientific">Oncorhynchus kisutch</name>
    <name type="common">Coho salmon</name>
    <name type="synonym">Salmo kisutch</name>
    <dbReference type="NCBI Taxonomy" id="8019"/>
    <lineage>
        <taxon>Eukaryota</taxon>
        <taxon>Metazoa</taxon>
        <taxon>Chordata</taxon>
        <taxon>Craniata</taxon>
        <taxon>Vertebrata</taxon>
        <taxon>Euteleostomi</taxon>
        <taxon>Actinopterygii</taxon>
        <taxon>Neopterygii</taxon>
        <taxon>Teleostei</taxon>
        <taxon>Protacanthopterygii</taxon>
        <taxon>Salmoniformes</taxon>
        <taxon>Salmonidae</taxon>
        <taxon>Salmoninae</taxon>
        <taxon>Oncorhynchus</taxon>
    </lineage>
</organism>
<keyword evidence="5 8" id="KW-0030">Aminoacyl-tRNA synthetase</keyword>
<dbReference type="PANTHER" id="PTHR11766:SF0">
    <property type="entry name" value="TYROSINE--TRNA LIGASE, MITOCHONDRIAL"/>
    <property type="match status" value="1"/>
</dbReference>
<gene>
    <name evidence="10" type="primary">YARS2</name>
</gene>
<sequence>MALYSYRHTSVPSFIFLSSVSHSFRYGGVYQDVLLVHLGMILVLFLINTLPCVTLRYRFHRSATAQSGFILSLNKRGILKDGFPEKSAQDQLPQLLQSCCQTEYCGFDPTADSLHVGNLLAIIGLLNFQSAGHTGVALIGGAALVGDPSERERATGMVAFLAEVGRHFRMGNLAEGMSLTEFSYQLFQAYDSYHLNQNHSCKIQLGGTDQLGNQMSGHKFIHKVTGQEVYGLTLPLVASSVLNKLGKTVWLNRVKTSPFVLCQFFLRQPVSSVEWYLKLFTFLPLAEVERVMEQQRQGPGKRAAHKPLAGKRCSVCTNARYHSNLQALELMRDAELQELFRDAPFHELLLEPGPTILDALGGPKEGTVWINHSKTDNPEQVLIPGQHILTNVLSLLRVGKNNFHVIRWLNL</sequence>
<name>A0A8C7CSN0_ONCKI</name>
<keyword evidence="2 8" id="KW-0547">Nucleotide-binding</keyword>
<reference evidence="10" key="2">
    <citation type="submission" date="2025-09" db="UniProtKB">
        <authorList>
            <consortium name="Ensembl"/>
        </authorList>
    </citation>
    <scope>IDENTIFICATION</scope>
</reference>
<dbReference type="GO" id="GO:0005739">
    <property type="term" value="C:mitochondrion"/>
    <property type="evidence" value="ECO:0007669"/>
    <property type="project" value="TreeGrafter"/>
</dbReference>
<dbReference type="AlphaFoldDB" id="A0A8C7CSN0"/>
<dbReference type="Pfam" id="PF00579">
    <property type="entry name" value="tRNA-synt_1b"/>
    <property type="match status" value="2"/>
</dbReference>
<proteinExistence type="inferred from homology"/>
<evidence type="ECO:0000256" key="5">
    <source>
        <dbReference type="ARBA" id="ARBA00023146"/>
    </source>
</evidence>
<keyword evidence="9" id="KW-0472">Membrane</keyword>
<evidence type="ECO:0000256" key="7">
    <source>
        <dbReference type="ARBA" id="ARBA00048248"/>
    </source>
</evidence>
<evidence type="ECO:0000256" key="1">
    <source>
        <dbReference type="ARBA" id="ARBA00022598"/>
    </source>
</evidence>
<dbReference type="PROSITE" id="PS00178">
    <property type="entry name" value="AA_TRNA_LIGASE_I"/>
    <property type="match status" value="1"/>
</dbReference>
<protein>
    <recommendedName>
        <fullName evidence="6">Tyrosyl-tRNA synthetase</fullName>
    </recommendedName>
</protein>
<evidence type="ECO:0000313" key="10">
    <source>
        <dbReference type="Ensembl" id="ENSOKIP00005009212.1"/>
    </source>
</evidence>
<feature type="transmembrane region" description="Helical" evidence="9">
    <location>
        <begin position="33"/>
        <end position="53"/>
    </location>
</feature>
<dbReference type="Gene3D" id="3.10.290.10">
    <property type="entry name" value="RNA-binding S4 domain"/>
    <property type="match status" value="1"/>
</dbReference>
<dbReference type="Ensembl" id="ENSOKIT00005009763.1">
    <property type="protein sequence ID" value="ENSOKIP00005009212.1"/>
    <property type="gene ID" value="ENSOKIG00005004033.1"/>
</dbReference>
<keyword evidence="1 8" id="KW-0436">Ligase</keyword>
<dbReference type="Proteomes" id="UP000694557">
    <property type="component" value="Unassembled WGS sequence"/>
</dbReference>
<dbReference type="InterPro" id="IPR036986">
    <property type="entry name" value="S4_RNA-bd_sf"/>
</dbReference>
<dbReference type="InterPro" id="IPR001412">
    <property type="entry name" value="aa-tRNA-synth_I_CS"/>
</dbReference>
<dbReference type="GO" id="GO:0003723">
    <property type="term" value="F:RNA binding"/>
    <property type="evidence" value="ECO:0007669"/>
    <property type="project" value="InterPro"/>
</dbReference>
<dbReference type="InterPro" id="IPR024088">
    <property type="entry name" value="Tyr-tRNA-ligase_bac-type"/>
</dbReference>
<evidence type="ECO:0000256" key="3">
    <source>
        <dbReference type="ARBA" id="ARBA00022840"/>
    </source>
</evidence>